<dbReference type="CDD" id="cd04193">
    <property type="entry name" value="UDPGlcNAc_PPase"/>
    <property type="match status" value="1"/>
</dbReference>
<comment type="pathway">
    <text evidence="1">Nucleotide-sugar biosynthesis; UDP-N-acetyl-alpha-D-glucosamine biosynthesis; UDP-N-acetyl-alpha-D-glucosamine from N-acetyl-alpha-D-glucosamine 1-phosphate: step 1/1.</text>
</comment>
<organism evidence="7 8">
    <name type="scientific">Conidiobolus coronatus (strain ATCC 28846 / CBS 209.66 / NRRL 28638)</name>
    <name type="common">Delacroixia coronata</name>
    <dbReference type="NCBI Taxonomy" id="796925"/>
    <lineage>
        <taxon>Eukaryota</taxon>
        <taxon>Fungi</taxon>
        <taxon>Fungi incertae sedis</taxon>
        <taxon>Zoopagomycota</taxon>
        <taxon>Entomophthoromycotina</taxon>
        <taxon>Entomophthoromycetes</taxon>
        <taxon>Entomophthorales</taxon>
        <taxon>Ancylistaceae</taxon>
        <taxon>Conidiobolus</taxon>
    </lineage>
</organism>
<dbReference type="EMBL" id="KQ964492">
    <property type="protein sequence ID" value="KXN70807.1"/>
    <property type="molecule type" value="Genomic_DNA"/>
</dbReference>
<dbReference type="Proteomes" id="UP000070444">
    <property type="component" value="Unassembled WGS sequence"/>
</dbReference>
<dbReference type="InterPro" id="IPR002618">
    <property type="entry name" value="UDPGP_fam"/>
</dbReference>
<protein>
    <recommendedName>
        <fullName evidence="3">UDP-N-acetylglucosamine diphosphorylase</fullName>
        <ecNumber evidence="3">2.7.7.23</ecNumber>
    </recommendedName>
</protein>
<keyword evidence="5" id="KW-0548">Nucleotidyltransferase</keyword>
<dbReference type="STRING" id="796925.A0A137P709"/>
<dbReference type="Pfam" id="PF01704">
    <property type="entry name" value="UDPGP"/>
    <property type="match status" value="1"/>
</dbReference>
<evidence type="ECO:0000256" key="4">
    <source>
        <dbReference type="ARBA" id="ARBA00022679"/>
    </source>
</evidence>
<dbReference type="FunFam" id="3.90.550.10:FF:000075">
    <property type="entry name" value="Probable UDP-N-acetylglucosamine pyrophosphorylase"/>
    <property type="match status" value="1"/>
</dbReference>
<evidence type="ECO:0000313" key="8">
    <source>
        <dbReference type="Proteomes" id="UP000070444"/>
    </source>
</evidence>
<dbReference type="GO" id="GO:0003977">
    <property type="term" value="F:UDP-N-acetylglucosamine diphosphorylase activity"/>
    <property type="evidence" value="ECO:0007669"/>
    <property type="project" value="UniProtKB-EC"/>
</dbReference>
<dbReference type="GO" id="GO:0006048">
    <property type="term" value="P:UDP-N-acetylglucosamine biosynthetic process"/>
    <property type="evidence" value="ECO:0007669"/>
    <property type="project" value="TreeGrafter"/>
</dbReference>
<dbReference type="OrthoDB" id="532420at2759"/>
<dbReference type="SUPFAM" id="SSF53448">
    <property type="entry name" value="Nucleotide-diphospho-sugar transferases"/>
    <property type="match status" value="1"/>
</dbReference>
<name>A0A137P709_CONC2</name>
<dbReference type="InterPro" id="IPR039741">
    <property type="entry name" value="UDP-sugar_pyrophosphorylase"/>
</dbReference>
<proteinExistence type="inferred from homology"/>
<dbReference type="OMA" id="THCTVPW"/>
<comment type="catalytic activity">
    <reaction evidence="6">
        <text>N-acetyl-alpha-D-glucosamine 1-phosphate + UTP + H(+) = UDP-N-acetyl-alpha-D-glucosamine + diphosphate</text>
        <dbReference type="Rhea" id="RHEA:13509"/>
        <dbReference type="ChEBI" id="CHEBI:15378"/>
        <dbReference type="ChEBI" id="CHEBI:33019"/>
        <dbReference type="ChEBI" id="CHEBI:46398"/>
        <dbReference type="ChEBI" id="CHEBI:57705"/>
        <dbReference type="ChEBI" id="CHEBI:57776"/>
        <dbReference type="EC" id="2.7.7.23"/>
    </reaction>
</comment>
<comment type="similarity">
    <text evidence="2">Belongs to the UDPGP type 1 family.</text>
</comment>
<dbReference type="PANTHER" id="PTHR11952:SF2">
    <property type="entry name" value="LD24639P"/>
    <property type="match status" value="1"/>
</dbReference>
<keyword evidence="4 7" id="KW-0808">Transferase</keyword>
<evidence type="ECO:0000256" key="2">
    <source>
        <dbReference type="ARBA" id="ARBA00010401"/>
    </source>
</evidence>
<evidence type="ECO:0000256" key="1">
    <source>
        <dbReference type="ARBA" id="ARBA00005208"/>
    </source>
</evidence>
<dbReference type="EC" id="2.7.7.23" evidence="3"/>
<evidence type="ECO:0000256" key="6">
    <source>
        <dbReference type="ARBA" id="ARBA00048493"/>
    </source>
</evidence>
<sequence length="486" mass="53930">MTVNEQQLRQIYAEAGQEHVFTFFDSLSAQEQQDLLNQLSTIEPNHVNHLYQKAITGHKVENQPIEPLHEDTYDSVLDASPEKKLDWETKGFDLIANNQVAVLLLAGGQGTRLGSSDPKGCYDIGLPSKKSLFQIQAERILRLQTIAQQRANVSTPVTIPWYIMTSGPTRAATEAFFEKMNYFGLSKNNIFFFDQGVLPCLTNDGKILLEGKGKVAVAPDGNGGVYPALRKQGALADMAKRNIKYIHAYCVDNCLVKVADPVFIGYCTEKKADCGAKVVPKAYATESVGVICLKNSRVSVVEYSEMTEEMNHRVRPNGRLVFDAANIVNHFYTLDFLNRMEQVEKELEYHIARKKIKHTDIQSGEQVSPATPNGMKLEAFVFDVFPFAEHMVVLQVERAEEFSPLKNAPGSKTDCPESSRRDIIAQHIRFIKAAGGVVDADESSLDSVNLEISPLVTYGGEGLEALAGKTVQPTHIESVETLRSFL</sequence>
<gene>
    <name evidence="7" type="ORF">CONCODRAFT_78666</name>
</gene>
<evidence type="ECO:0000256" key="3">
    <source>
        <dbReference type="ARBA" id="ARBA00012457"/>
    </source>
</evidence>
<dbReference type="PANTHER" id="PTHR11952">
    <property type="entry name" value="UDP- GLUCOSE PYROPHOSPHORYLASE"/>
    <property type="match status" value="1"/>
</dbReference>
<dbReference type="AlphaFoldDB" id="A0A137P709"/>
<dbReference type="Gene3D" id="3.90.550.10">
    <property type="entry name" value="Spore Coat Polysaccharide Biosynthesis Protein SpsA, Chain A"/>
    <property type="match status" value="1"/>
</dbReference>
<reference evidence="7 8" key="1">
    <citation type="journal article" date="2015" name="Genome Biol. Evol.">
        <title>Phylogenomic analyses indicate that early fungi evolved digesting cell walls of algal ancestors of land plants.</title>
        <authorList>
            <person name="Chang Y."/>
            <person name="Wang S."/>
            <person name="Sekimoto S."/>
            <person name="Aerts A.L."/>
            <person name="Choi C."/>
            <person name="Clum A."/>
            <person name="LaButti K.M."/>
            <person name="Lindquist E.A."/>
            <person name="Yee Ngan C."/>
            <person name="Ohm R.A."/>
            <person name="Salamov A.A."/>
            <person name="Grigoriev I.V."/>
            <person name="Spatafora J.W."/>
            <person name="Berbee M.L."/>
        </authorList>
    </citation>
    <scope>NUCLEOTIDE SEQUENCE [LARGE SCALE GENOMIC DNA]</scope>
    <source>
        <strain evidence="7 8">NRRL 28638</strain>
    </source>
</reference>
<accession>A0A137P709</accession>
<evidence type="ECO:0000256" key="5">
    <source>
        <dbReference type="ARBA" id="ARBA00022695"/>
    </source>
</evidence>
<dbReference type="InterPro" id="IPR029044">
    <property type="entry name" value="Nucleotide-diphossugar_trans"/>
</dbReference>
<keyword evidence="8" id="KW-1185">Reference proteome</keyword>
<evidence type="ECO:0000313" key="7">
    <source>
        <dbReference type="EMBL" id="KXN70807.1"/>
    </source>
</evidence>